<dbReference type="EMBL" id="JAEACQ010000186">
    <property type="protein sequence ID" value="MBL7628425.1"/>
    <property type="molecule type" value="Genomic_DNA"/>
</dbReference>
<accession>A0A937UQM9</accession>
<gene>
    <name evidence="2" type="ORF">I7412_14940</name>
</gene>
<reference evidence="2" key="1">
    <citation type="submission" date="2020-12" db="EMBL/GenBank/DDBJ databases">
        <title>Genomic characterization of non-nitrogen-fixing Frankia strains.</title>
        <authorList>
            <person name="Carlos-Shanley C."/>
            <person name="Guerra T."/>
            <person name="Hahn D."/>
        </authorList>
    </citation>
    <scope>NUCLEOTIDE SEQUENCE</scope>
    <source>
        <strain evidence="2">CN6</strain>
    </source>
</reference>
<name>A0A937UQM9_9ACTN</name>
<evidence type="ECO:0000313" key="3">
    <source>
        <dbReference type="Proteomes" id="UP000604475"/>
    </source>
</evidence>
<evidence type="ECO:0000256" key="1">
    <source>
        <dbReference type="SAM" id="MobiDB-lite"/>
    </source>
</evidence>
<evidence type="ECO:0008006" key="4">
    <source>
        <dbReference type="Google" id="ProtNLM"/>
    </source>
</evidence>
<protein>
    <recommendedName>
        <fullName evidence="4">RNA-binding protein</fullName>
    </recommendedName>
</protein>
<feature type="region of interest" description="Disordered" evidence="1">
    <location>
        <begin position="71"/>
        <end position="97"/>
    </location>
</feature>
<organism evidence="2 3">
    <name type="scientific">Frankia nepalensis</name>
    <dbReference type="NCBI Taxonomy" id="1836974"/>
    <lineage>
        <taxon>Bacteria</taxon>
        <taxon>Bacillati</taxon>
        <taxon>Actinomycetota</taxon>
        <taxon>Actinomycetes</taxon>
        <taxon>Frankiales</taxon>
        <taxon>Frankiaceae</taxon>
        <taxon>Frankia</taxon>
    </lineage>
</organism>
<keyword evidence="3" id="KW-1185">Reference proteome</keyword>
<dbReference type="RefSeq" id="WP_203004818.1">
    <property type="nucleotide sequence ID" value="NZ_JADWYU010000134.1"/>
</dbReference>
<sequence length="160" mass="16061">MAARTWVVDAANVVGARPDGWWRDRPGAAARLHARILGLLAGGWPTGLRGPQGPPERVVLVLEGAARAGVEAGTVRAPRQPPPAAPDDGPGGPDGRPAVAALTVTHAPGSGDDAVLAAALDAAPPVLVFTSDQGLRARLAEVGAQVHGAGALWALLDRGA</sequence>
<comment type="caution">
    <text evidence="2">The sequence shown here is derived from an EMBL/GenBank/DDBJ whole genome shotgun (WGS) entry which is preliminary data.</text>
</comment>
<evidence type="ECO:0000313" key="2">
    <source>
        <dbReference type="EMBL" id="MBL7628425.1"/>
    </source>
</evidence>
<dbReference type="AlphaFoldDB" id="A0A937UQM9"/>
<proteinExistence type="predicted"/>
<dbReference type="Proteomes" id="UP000604475">
    <property type="component" value="Unassembled WGS sequence"/>
</dbReference>